<keyword evidence="6 10" id="KW-0648">Protein biosynthesis</keyword>
<dbReference type="InterPro" id="IPR017958">
    <property type="entry name" value="Gln-tRNA_amidoTrfase_suB_CS"/>
</dbReference>
<keyword evidence="4 10" id="KW-0547">Nucleotide-binding</keyword>
<name>A0A1G1WHD4_9BACT</name>
<evidence type="ECO:0000313" key="12">
    <source>
        <dbReference type="EMBL" id="OGY26850.1"/>
    </source>
</evidence>
<comment type="caution">
    <text evidence="12">The sequence shown here is derived from an EMBL/GenBank/DDBJ whole genome shotgun (WGS) entry which is preliminary data.</text>
</comment>
<dbReference type="InterPro" id="IPR018027">
    <property type="entry name" value="Asn/Gln_amidotransferase"/>
</dbReference>
<dbReference type="Gene3D" id="1.10.150.380">
    <property type="entry name" value="GatB domain, N-terminal subdomain"/>
    <property type="match status" value="1"/>
</dbReference>
<dbReference type="PROSITE" id="PS01234">
    <property type="entry name" value="GATB"/>
    <property type="match status" value="1"/>
</dbReference>
<dbReference type="NCBIfam" id="NF004014">
    <property type="entry name" value="PRK05477.1-4"/>
    <property type="match status" value="1"/>
</dbReference>
<comment type="catalytic activity">
    <reaction evidence="9 10">
        <text>L-glutamyl-tRNA(Gln) + L-glutamine + ATP + H2O = L-glutaminyl-tRNA(Gln) + L-glutamate + ADP + phosphate + H(+)</text>
        <dbReference type="Rhea" id="RHEA:17521"/>
        <dbReference type="Rhea" id="RHEA-COMP:9681"/>
        <dbReference type="Rhea" id="RHEA-COMP:9684"/>
        <dbReference type="ChEBI" id="CHEBI:15377"/>
        <dbReference type="ChEBI" id="CHEBI:15378"/>
        <dbReference type="ChEBI" id="CHEBI:29985"/>
        <dbReference type="ChEBI" id="CHEBI:30616"/>
        <dbReference type="ChEBI" id="CHEBI:43474"/>
        <dbReference type="ChEBI" id="CHEBI:58359"/>
        <dbReference type="ChEBI" id="CHEBI:78520"/>
        <dbReference type="ChEBI" id="CHEBI:78521"/>
        <dbReference type="ChEBI" id="CHEBI:456216"/>
    </reaction>
</comment>
<dbReference type="HAMAP" id="MF_00121">
    <property type="entry name" value="GatB"/>
    <property type="match status" value="1"/>
</dbReference>
<keyword evidence="3 10" id="KW-0436">Ligase</keyword>
<dbReference type="NCBIfam" id="NF004012">
    <property type="entry name" value="PRK05477.1-2"/>
    <property type="match status" value="1"/>
</dbReference>
<comment type="similarity">
    <text evidence="1 10">Belongs to the GatB/GatE family. GatB subfamily.</text>
</comment>
<dbReference type="GO" id="GO:0050566">
    <property type="term" value="F:asparaginyl-tRNA synthase (glutamine-hydrolyzing) activity"/>
    <property type="evidence" value="ECO:0007669"/>
    <property type="project" value="RHEA"/>
</dbReference>
<comment type="catalytic activity">
    <reaction evidence="8 10">
        <text>L-aspartyl-tRNA(Asn) + L-glutamine + ATP + H2O = L-asparaginyl-tRNA(Asn) + L-glutamate + ADP + phosphate + 2 H(+)</text>
        <dbReference type="Rhea" id="RHEA:14513"/>
        <dbReference type="Rhea" id="RHEA-COMP:9674"/>
        <dbReference type="Rhea" id="RHEA-COMP:9677"/>
        <dbReference type="ChEBI" id="CHEBI:15377"/>
        <dbReference type="ChEBI" id="CHEBI:15378"/>
        <dbReference type="ChEBI" id="CHEBI:29985"/>
        <dbReference type="ChEBI" id="CHEBI:30616"/>
        <dbReference type="ChEBI" id="CHEBI:43474"/>
        <dbReference type="ChEBI" id="CHEBI:58359"/>
        <dbReference type="ChEBI" id="CHEBI:78515"/>
        <dbReference type="ChEBI" id="CHEBI:78516"/>
        <dbReference type="ChEBI" id="CHEBI:456216"/>
    </reaction>
</comment>
<dbReference type="GO" id="GO:0050567">
    <property type="term" value="F:glutaminyl-tRNA synthase (glutamine-hydrolyzing) activity"/>
    <property type="evidence" value="ECO:0007669"/>
    <property type="project" value="UniProtKB-UniRule"/>
</dbReference>
<dbReference type="InterPro" id="IPR042114">
    <property type="entry name" value="GatB_C_1"/>
</dbReference>
<protein>
    <recommendedName>
        <fullName evidence="10">Aspartyl/glutamyl-tRNA(Asn/Gln) amidotransferase subunit B</fullName>
        <shortName evidence="10">Asp/Glu-ADT subunit B</shortName>
        <ecNumber evidence="10">6.3.5.-</ecNumber>
    </recommendedName>
</protein>
<dbReference type="InterPro" id="IPR017959">
    <property type="entry name" value="Asn/Gln-tRNA_amidoTrfase_suB/E"/>
</dbReference>
<dbReference type="Pfam" id="PF02934">
    <property type="entry name" value="GatB_N"/>
    <property type="match status" value="1"/>
</dbReference>
<evidence type="ECO:0000256" key="6">
    <source>
        <dbReference type="ARBA" id="ARBA00022917"/>
    </source>
</evidence>
<dbReference type="STRING" id="1802596.A2Z11_01570"/>
<evidence type="ECO:0000256" key="1">
    <source>
        <dbReference type="ARBA" id="ARBA00005306"/>
    </source>
</evidence>
<dbReference type="Proteomes" id="UP000176389">
    <property type="component" value="Unassembled WGS sequence"/>
</dbReference>
<evidence type="ECO:0000313" key="13">
    <source>
        <dbReference type="Proteomes" id="UP000176389"/>
    </source>
</evidence>
<evidence type="ECO:0000256" key="2">
    <source>
        <dbReference type="ARBA" id="ARBA00011123"/>
    </source>
</evidence>
<dbReference type="EC" id="6.3.5.-" evidence="10"/>
<proteinExistence type="inferred from homology"/>
<dbReference type="InterPro" id="IPR003789">
    <property type="entry name" value="Asn/Gln_tRNA_amidoTrase-B-like"/>
</dbReference>
<keyword evidence="5 10" id="KW-0067">ATP-binding</keyword>
<dbReference type="InterPro" id="IPR014746">
    <property type="entry name" value="Gln_synth/guanido_kin_cat_dom"/>
</dbReference>
<dbReference type="Pfam" id="PF02637">
    <property type="entry name" value="GatB_Yqey"/>
    <property type="match status" value="1"/>
</dbReference>
<sequence length="486" mass="54903">MNQYDTTIGLEIHVQLKTKSKMFCRSSADYFGSPPNTHTCPVCLGLPGALPIINEEAIKAAAKFALGLNCKVSSQSKFDRKNYFYPDLPKGYQISQFDLPIGIDGWVMVEGKRIRVNRAHQEEDTGKLIHSKVDAKKVSLVDFNRSGVPLMEIVSEPDIDSPQQARAYAKTIHQIARYLEVADVDMEKAGMRFDANISVKKKGEKKLGEKVEIKNINSFRFLEKALAYEIERQIRALESGGKIHQETRGWVESKGVTISQRIKETSPDYRYFPEPDLPPLVFKGPQVEKLKSELPEMPVEKTERFTFEYGLGKKTAQNLTEDKYLAQWYEDALAIYSKTKADKEEKSRILSNWIAGEMFRKLKETSSDIRSIPVEPAGLVELLVLLEKGDITQVTAKQVFARMFDTGKPPSKIIKEEGLSQVSKKEDLHKIIQQIVSTNQQAVEDFRKGKEASFGFIIGQVMRKTQGKANPKVVAELLKKELSHGN</sequence>
<dbReference type="SMART" id="SM00845">
    <property type="entry name" value="GatB_Yqey"/>
    <property type="match status" value="1"/>
</dbReference>
<dbReference type="SUPFAM" id="SSF55931">
    <property type="entry name" value="Glutamine synthetase/guanido kinase"/>
    <property type="match status" value="1"/>
</dbReference>
<dbReference type="GO" id="GO:0005524">
    <property type="term" value="F:ATP binding"/>
    <property type="evidence" value="ECO:0007669"/>
    <property type="project" value="UniProtKB-KW"/>
</dbReference>
<dbReference type="AlphaFoldDB" id="A0A1G1WHD4"/>
<dbReference type="PANTHER" id="PTHR11659">
    <property type="entry name" value="GLUTAMYL-TRNA GLN AMIDOTRANSFERASE SUBUNIT B MITOCHONDRIAL AND PROKARYOTIC PET112-RELATED"/>
    <property type="match status" value="1"/>
</dbReference>
<accession>A0A1G1WHD4</accession>
<dbReference type="InterPro" id="IPR004413">
    <property type="entry name" value="GatB"/>
</dbReference>
<dbReference type="InterPro" id="IPR006075">
    <property type="entry name" value="Asn/Gln-tRNA_Trfase_suB/E_cat"/>
</dbReference>
<dbReference type="SUPFAM" id="SSF89095">
    <property type="entry name" value="GatB/YqeY motif"/>
    <property type="match status" value="1"/>
</dbReference>
<dbReference type="NCBIfam" id="TIGR00133">
    <property type="entry name" value="gatB"/>
    <property type="match status" value="1"/>
</dbReference>
<evidence type="ECO:0000256" key="3">
    <source>
        <dbReference type="ARBA" id="ARBA00022598"/>
    </source>
</evidence>
<dbReference type="GO" id="GO:0006412">
    <property type="term" value="P:translation"/>
    <property type="evidence" value="ECO:0007669"/>
    <property type="project" value="UniProtKB-UniRule"/>
</dbReference>
<dbReference type="EMBL" id="MHCS01000009">
    <property type="protein sequence ID" value="OGY26850.1"/>
    <property type="molecule type" value="Genomic_DNA"/>
</dbReference>
<gene>
    <name evidence="10" type="primary">gatB</name>
    <name evidence="12" type="ORF">A2Z11_01570</name>
</gene>
<evidence type="ECO:0000256" key="8">
    <source>
        <dbReference type="ARBA" id="ARBA00047380"/>
    </source>
</evidence>
<reference evidence="12 13" key="1">
    <citation type="journal article" date="2016" name="Nat. Commun.">
        <title>Thousands of microbial genomes shed light on interconnected biogeochemical processes in an aquifer system.</title>
        <authorList>
            <person name="Anantharaman K."/>
            <person name="Brown C.T."/>
            <person name="Hug L.A."/>
            <person name="Sharon I."/>
            <person name="Castelle C.J."/>
            <person name="Probst A.J."/>
            <person name="Thomas B.C."/>
            <person name="Singh A."/>
            <person name="Wilkins M.J."/>
            <person name="Karaoz U."/>
            <person name="Brodie E.L."/>
            <person name="Williams K.H."/>
            <person name="Hubbard S.S."/>
            <person name="Banfield J.F."/>
        </authorList>
    </citation>
    <scope>NUCLEOTIDE SEQUENCE [LARGE SCALE GENOMIC DNA]</scope>
</reference>
<evidence type="ECO:0000256" key="4">
    <source>
        <dbReference type="ARBA" id="ARBA00022741"/>
    </source>
</evidence>
<dbReference type="InterPro" id="IPR023168">
    <property type="entry name" value="GatB_Yqey_C_2"/>
</dbReference>
<evidence type="ECO:0000256" key="7">
    <source>
        <dbReference type="ARBA" id="ARBA00024799"/>
    </source>
</evidence>
<evidence type="ECO:0000256" key="10">
    <source>
        <dbReference type="HAMAP-Rule" id="MF_00121"/>
    </source>
</evidence>
<evidence type="ECO:0000256" key="9">
    <source>
        <dbReference type="ARBA" id="ARBA00047913"/>
    </source>
</evidence>
<evidence type="ECO:0000259" key="11">
    <source>
        <dbReference type="SMART" id="SM00845"/>
    </source>
</evidence>
<evidence type="ECO:0000256" key="5">
    <source>
        <dbReference type="ARBA" id="ARBA00022840"/>
    </source>
</evidence>
<dbReference type="Gene3D" id="1.10.10.410">
    <property type="match status" value="1"/>
</dbReference>
<organism evidence="12 13">
    <name type="scientific">Candidatus Woykebacteria bacterium RBG_16_43_9</name>
    <dbReference type="NCBI Taxonomy" id="1802596"/>
    <lineage>
        <taxon>Bacteria</taxon>
        <taxon>Candidatus Woykeibacteriota</taxon>
    </lineage>
</organism>
<feature type="domain" description="Asn/Gln amidotransferase" evidence="11">
    <location>
        <begin position="327"/>
        <end position="482"/>
    </location>
</feature>
<comment type="function">
    <text evidence="7 10">Allows the formation of correctly charged Asn-tRNA(Asn) or Gln-tRNA(Gln) through the transamidation of misacylated Asp-tRNA(Asn) or Glu-tRNA(Gln) in organisms which lack either or both of asparaginyl-tRNA or glutaminyl-tRNA synthetases. The reaction takes place in the presence of glutamine and ATP through an activated phospho-Asp-tRNA(Asn) or phospho-Glu-tRNA(Gln).</text>
</comment>
<comment type="subunit">
    <text evidence="2 10">Heterotrimer of A, B and C subunits.</text>
</comment>
<dbReference type="FunFam" id="1.10.10.410:FF:000001">
    <property type="entry name" value="Aspartyl/glutamyl-tRNA(Asn/Gln) amidotransferase subunit B"/>
    <property type="match status" value="1"/>
</dbReference>